<accession>A0A8W8KW41</accession>
<dbReference type="EnsemblMetazoa" id="G25540.1">
    <property type="protein sequence ID" value="G25540.1:cds"/>
    <property type="gene ID" value="G25540"/>
</dbReference>
<evidence type="ECO:0000313" key="3">
    <source>
        <dbReference type="Proteomes" id="UP000005408"/>
    </source>
</evidence>
<reference evidence="2" key="1">
    <citation type="submission" date="2022-08" db="UniProtKB">
        <authorList>
            <consortium name="EnsemblMetazoa"/>
        </authorList>
    </citation>
    <scope>IDENTIFICATION</scope>
    <source>
        <strain evidence="2">05x7-T-G4-1.051#20</strain>
    </source>
</reference>
<feature type="signal peptide" evidence="1">
    <location>
        <begin position="1"/>
        <end position="23"/>
    </location>
</feature>
<evidence type="ECO:0000313" key="2">
    <source>
        <dbReference type="EnsemblMetazoa" id="G25540.2:cds"/>
    </source>
</evidence>
<organism evidence="2 3">
    <name type="scientific">Magallana gigas</name>
    <name type="common">Pacific oyster</name>
    <name type="synonym">Crassostrea gigas</name>
    <dbReference type="NCBI Taxonomy" id="29159"/>
    <lineage>
        <taxon>Eukaryota</taxon>
        <taxon>Metazoa</taxon>
        <taxon>Spiralia</taxon>
        <taxon>Lophotrochozoa</taxon>
        <taxon>Mollusca</taxon>
        <taxon>Bivalvia</taxon>
        <taxon>Autobranchia</taxon>
        <taxon>Pteriomorphia</taxon>
        <taxon>Ostreida</taxon>
        <taxon>Ostreoidea</taxon>
        <taxon>Ostreidae</taxon>
        <taxon>Magallana</taxon>
    </lineage>
</organism>
<protein>
    <submittedName>
        <fullName evidence="2">Uncharacterized protein</fullName>
    </submittedName>
</protein>
<proteinExistence type="predicted"/>
<keyword evidence="3" id="KW-1185">Reference proteome</keyword>
<sequence length="252" mass="28832">MEIVGKIELVLLIFFNSGLPAKSQWITERPLQDISYKFGSISRYVEMSPGGDRKAWFTIMMQAPNNAEPRPSDPRLTWMRVSNINSAVSFFQANLNNTFIKATKSYSIPKIWLSSGTDEFSFQMNEVSTQETQTQFKGNSCQFGVEKKESVDGKTHFKIILGNCDSIPYFYAQLKNENDKLLFRELSTYFSQTEEMASQADNTKYRTCTVDTLAIVEAGLSFKLDFTFSIFNENFGDDVLEGFMYMYNVLTI</sequence>
<evidence type="ECO:0000256" key="1">
    <source>
        <dbReference type="SAM" id="SignalP"/>
    </source>
</evidence>
<dbReference type="Proteomes" id="UP000005408">
    <property type="component" value="Unassembled WGS sequence"/>
</dbReference>
<dbReference type="AlphaFoldDB" id="A0A8W8KW41"/>
<name>A0A8W8KW41_MAGGI</name>
<keyword evidence="1" id="KW-0732">Signal</keyword>
<feature type="chain" id="PRO_5042431420" evidence="1">
    <location>
        <begin position="24"/>
        <end position="252"/>
    </location>
</feature>
<dbReference type="OMA" id="WITERPL"/>
<dbReference type="OrthoDB" id="6140086at2759"/>
<dbReference type="EnsemblMetazoa" id="G25540.2">
    <property type="protein sequence ID" value="G25540.2:cds"/>
    <property type="gene ID" value="G25540"/>
</dbReference>